<dbReference type="InterPro" id="IPR042855">
    <property type="entry name" value="V_SNARE_CC"/>
</dbReference>
<evidence type="ECO:0000313" key="4">
    <source>
        <dbReference type="Proteomes" id="UP000261380"/>
    </source>
</evidence>
<keyword evidence="1" id="KW-0175">Coiled coil</keyword>
<dbReference type="GeneTree" id="ENSGT00770000121653"/>
<dbReference type="Ensembl" id="ENSXCOT00000011728.1">
    <property type="protein sequence ID" value="ENSXCOP00000011596.1"/>
    <property type="gene ID" value="ENSXCOG00000008752.1"/>
</dbReference>
<dbReference type="Pfam" id="PF00957">
    <property type="entry name" value="Synaptobrevin"/>
    <property type="match status" value="1"/>
</dbReference>
<dbReference type="InterPro" id="IPR016444">
    <property type="entry name" value="Synaptobrevin/VAMP"/>
</dbReference>
<reference evidence="3" key="2">
    <citation type="submission" date="2025-09" db="UniProtKB">
        <authorList>
            <consortium name="Ensembl"/>
        </authorList>
    </citation>
    <scope>IDENTIFICATION</scope>
</reference>
<dbReference type="STRING" id="32473.ENSXCOP00000011596"/>
<dbReference type="SUPFAM" id="SSF58038">
    <property type="entry name" value="SNARE fusion complex"/>
    <property type="match status" value="1"/>
</dbReference>
<dbReference type="AlphaFoldDB" id="A0A3B5LQA3"/>
<evidence type="ECO:0000256" key="1">
    <source>
        <dbReference type="PROSITE-ProRule" id="PRU00290"/>
    </source>
</evidence>
<dbReference type="PANTHER" id="PTHR45701">
    <property type="entry name" value="SYNAPTOBREVIN FAMILY MEMBER"/>
    <property type="match status" value="1"/>
</dbReference>
<reference evidence="3" key="1">
    <citation type="submission" date="2025-08" db="UniProtKB">
        <authorList>
            <consortium name="Ensembl"/>
        </authorList>
    </citation>
    <scope>IDENTIFICATION</scope>
</reference>
<proteinExistence type="predicted"/>
<evidence type="ECO:0000259" key="2">
    <source>
        <dbReference type="PROSITE" id="PS50892"/>
    </source>
</evidence>
<dbReference type="Proteomes" id="UP000261380">
    <property type="component" value="Unplaced"/>
</dbReference>
<name>A0A3B5LQA3_9TELE</name>
<keyword evidence="4" id="KW-1185">Reference proteome</keyword>
<protein>
    <recommendedName>
        <fullName evidence="2">V-SNARE coiled-coil homology domain-containing protein</fullName>
    </recommendedName>
</protein>
<dbReference type="PROSITE" id="PS50892">
    <property type="entry name" value="V_SNARE"/>
    <property type="match status" value="1"/>
</dbReference>
<organism evidence="3 4">
    <name type="scientific">Xiphophorus couchianus</name>
    <name type="common">Monterrey platyfish</name>
    <dbReference type="NCBI Taxonomy" id="32473"/>
    <lineage>
        <taxon>Eukaryota</taxon>
        <taxon>Metazoa</taxon>
        <taxon>Chordata</taxon>
        <taxon>Craniata</taxon>
        <taxon>Vertebrata</taxon>
        <taxon>Euteleostomi</taxon>
        <taxon>Actinopterygii</taxon>
        <taxon>Neopterygii</taxon>
        <taxon>Teleostei</taxon>
        <taxon>Neoteleostei</taxon>
        <taxon>Acanthomorphata</taxon>
        <taxon>Ovalentaria</taxon>
        <taxon>Atherinomorphae</taxon>
        <taxon>Cyprinodontiformes</taxon>
        <taxon>Poeciliidae</taxon>
        <taxon>Poeciliinae</taxon>
        <taxon>Xiphophorus</taxon>
    </lineage>
</organism>
<sequence>INISLEQGTTLQMKDKTSDLSRQIDEVKEIMKKNLEDLLRREENLNNLMEVSEYLKDRAYNFRRTTENVSRSYWWKNVKNYSNILWTPLNFVQILSIIHIVVPSIGLTPALHATAMIQ</sequence>
<evidence type="ECO:0000313" key="3">
    <source>
        <dbReference type="Ensembl" id="ENSXCOP00000011596.1"/>
    </source>
</evidence>
<feature type="domain" description="V-SNARE coiled-coil homology" evidence="2">
    <location>
        <begin position="16"/>
        <end position="76"/>
    </location>
</feature>
<accession>A0A3B5LQA3</accession>
<dbReference type="Gene3D" id="1.20.5.110">
    <property type="match status" value="1"/>
</dbReference>